<comment type="caution">
    <text evidence="1">The sequence shown here is derived from an EMBL/GenBank/DDBJ whole genome shotgun (WGS) entry which is preliminary data.</text>
</comment>
<evidence type="ECO:0000313" key="2">
    <source>
        <dbReference type="Proteomes" id="UP001060504"/>
    </source>
</evidence>
<dbReference type="EMBL" id="BPRH01003624">
    <property type="protein sequence ID" value="GJF10065.1"/>
    <property type="molecule type" value="Genomic_DNA"/>
</dbReference>
<keyword evidence="2" id="KW-1185">Reference proteome</keyword>
<organism evidence="1 2">
    <name type="scientific">Mycolicibacterium cyprinidarum</name>
    <dbReference type="NCBI Taxonomy" id="2860311"/>
    <lineage>
        <taxon>Bacteria</taxon>
        <taxon>Bacillati</taxon>
        <taxon>Actinomycetota</taxon>
        <taxon>Actinomycetes</taxon>
        <taxon>Mycobacteriales</taxon>
        <taxon>Mycobacteriaceae</taxon>
        <taxon>Mycolicibacterium</taxon>
    </lineage>
</organism>
<accession>A0ABQ4V4L2</accession>
<reference evidence="1 2" key="1">
    <citation type="submission" date="2021-08" db="EMBL/GenBank/DDBJ databases">
        <title>Draft genome sequence of Mycolicibacterium sp. NGTWS1702 strain.</title>
        <authorList>
            <person name="Matsumoto M."/>
            <person name="Tang B.C.C."/>
            <person name="Machida Y."/>
            <person name="Matoyama H."/>
            <person name="Kishihara T."/>
            <person name="Sato S."/>
            <person name="Kondo I."/>
            <person name="Sano M."/>
            <person name="Kato G."/>
        </authorList>
    </citation>
    <scope>NUCLEOTIDE SEQUENCE [LARGE SCALE GENOMIC DNA]</scope>
    <source>
        <strain evidence="1 2">NGTWSNA01</strain>
    </source>
</reference>
<protein>
    <submittedName>
        <fullName evidence="1">Uncharacterized protein</fullName>
    </submittedName>
</protein>
<gene>
    <name evidence="1" type="ORF">NGTWS1702_34580</name>
</gene>
<name>A0ABQ4V4L2_9MYCO</name>
<evidence type="ECO:0000313" key="1">
    <source>
        <dbReference type="EMBL" id="GJF10065.1"/>
    </source>
</evidence>
<dbReference type="Proteomes" id="UP001060504">
    <property type="component" value="Unassembled WGS sequence"/>
</dbReference>
<proteinExistence type="predicted"/>
<sequence length="298" mass="33984">MVYGTSALNGRRYRRTHTELAEINAAIYDIAAAEQPITVRGLFYRVMSRGLVPKSEKGYSVVQRQALKMRRNCELPYGWITDGSRLRLKPRTFTNAQAALENTAYMYRRDLWIDQGIHVEVWCEKDAIRGVVSPVTTKYDVPLMISRGFSSETFLYETAEDINAEGNRTVIYQLGDHDPSGVAAWEDIQRKLLHFVNGDLELTFQRIAVTPEQIVDLNLPTRPTKQSDTRAARFIGDSVEVDAIPSSTLRELVSEAIESWIDPEALRLTKIAEESEKEILYRIAGDWEDSDHARGWEQ</sequence>